<dbReference type="Proteomes" id="UP000614350">
    <property type="component" value="Unassembled WGS sequence"/>
</dbReference>
<name>A0A834K047_VESVU</name>
<organism evidence="2 3">
    <name type="scientific">Vespula vulgaris</name>
    <name type="common">Yellow jacket</name>
    <name type="synonym">Wasp</name>
    <dbReference type="NCBI Taxonomy" id="7454"/>
    <lineage>
        <taxon>Eukaryota</taxon>
        <taxon>Metazoa</taxon>
        <taxon>Ecdysozoa</taxon>
        <taxon>Arthropoda</taxon>
        <taxon>Hexapoda</taxon>
        <taxon>Insecta</taxon>
        <taxon>Pterygota</taxon>
        <taxon>Neoptera</taxon>
        <taxon>Endopterygota</taxon>
        <taxon>Hymenoptera</taxon>
        <taxon>Apocrita</taxon>
        <taxon>Aculeata</taxon>
        <taxon>Vespoidea</taxon>
        <taxon>Vespidae</taxon>
        <taxon>Vespinae</taxon>
        <taxon>Vespula</taxon>
    </lineage>
</organism>
<evidence type="ECO:0000313" key="3">
    <source>
        <dbReference type="Proteomes" id="UP000614350"/>
    </source>
</evidence>
<feature type="transmembrane region" description="Helical" evidence="1">
    <location>
        <begin position="129"/>
        <end position="152"/>
    </location>
</feature>
<keyword evidence="1" id="KW-0472">Membrane</keyword>
<comment type="caution">
    <text evidence="2">The sequence shown here is derived from an EMBL/GenBank/DDBJ whole genome shotgun (WGS) entry which is preliminary data.</text>
</comment>
<proteinExistence type="predicted"/>
<dbReference type="EMBL" id="JACSEA010000008">
    <property type="protein sequence ID" value="KAF7394756.1"/>
    <property type="molecule type" value="Genomic_DNA"/>
</dbReference>
<dbReference type="GO" id="GO:0016020">
    <property type="term" value="C:membrane"/>
    <property type="evidence" value="ECO:0007669"/>
    <property type="project" value="TreeGrafter"/>
</dbReference>
<feature type="transmembrane region" description="Helical" evidence="1">
    <location>
        <begin position="96"/>
        <end position="117"/>
    </location>
</feature>
<protein>
    <submittedName>
        <fullName evidence="2">Uncharacterized protein</fullName>
    </submittedName>
</protein>
<evidence type="ECO:0000256" key="1">
    <source>
        <dbReference type="SAM" id="Phobius"/>
    </source>
</evidence>
<keyword evidence="3" id="KW-1185">Reference proteome</keyword>
<feature type="transmembrane region" description="Helical" evidence="1">
    <location>
        <begin position="243"/>
        <end position="264"/>
    </location>
</feature>
<accession>A0A834K047</accession>
<dbReference type="AlphaFoldDB" id="A0A834K047"/>
<evidence type="ECO:0000313" key="2">
    <source>
        <dbReference type="EMBL" id="KAF7394756.1"/>
    </source>
</evidence>
<dbReference type="PANTHER" id="PTHR12242:SF49">
    <property type="entry name" value="HEADBUTT, ISOFORM E"/>
    <property type="match status" value="1"/>
</dbReference>
<keyword evidence="1" id="KW-0812">Transmembrane</keyword>
<sequence>MPSKCNNKVDDRDLPERTSCIGDRIKDPLVSLAVTTIGSERIYTCYIVISSCRQAMLNKFWSYEVLQKYFHTKTEPPHVQLFSQPKCQMYVATWYLLYRWLIFVAWISIIICSIFEFGSYEPLFKWQKWSIYLTNWDLLLGVTQAFLGALIVSKRWRQQKDAAFNPYDMKLTMLEKSYWVFYTVTSTLAVGVTITYWTAVYNPKIHHIDPLNILLHICNTGGLDKNGYHYIYKILDWEKPGQTLLICIGGMVFVILMHFVLCLLGNAKDCLYVRITKKLHDIPSTTKIDFTVTKKEAEIV</sequence>
<feature type="transmembrane region" description="Helical" evidence="1">
    <location>
        <begin position="179"/>
        <end position="199"/>
    </location>
</feature>
<keyword evidence="1" id="KW-1133">Transmembrane helix</keyword>
<dbReference type="PANTHER" id="PTHR12242">
    <property type="entry name" value="OS02G0130600 PROTEIN-RELATED"/>
    <property type="match status" value="1"/>
</dbReference>
<reference evidence="2" key="1">
    <citation type="journal article" date="2020" name="G3 (Bethesda)">
        <title>High-Quality Assemblies for Three Invasive Social Wasps from the &lt;i&gt;Vespula&lt;/i&gt; Genus.</title>
        <authorList>
            <person name="Harrop T.W.R."/>
            <person name="Guhlin J."/>
            <person name="McLaughlin G.M."/>
            <person name="Permina E."/>
            <person name="Stockwell P."/>
            <person name="Gilligan J."/>
            <person name="Le Lec M.F."/>
            <person name="Gruber M.A.M."/>
            <person name="Quinn O."/>
            <person name="Lovegrove M."/>
            <person name="Duncan E.J."/>
            <person name="Remnant E.J."/>
            <person name="Van Eeckhoven J."/>
            <person name="Graham B."/>
            <person name="Knapp R.A."/>
            <person name="Langford K.W."/>
            <person name="Kronenberg Z."/>
            <person name="Press M.O."/>
            <person name="Eacker S.M."/>
            <person name="Wilson-Rankin E.E."/>
            <person name="Purcell J."/>
            <person name="Lester P.J."/>
            <person name="Dearden P.K."/>
        </authorList>
    </citation>
    <scope>NUCLEOTIDE SEQUENCE</scope>
    <source>
        <strain evidence="2">Marl-1</strain>
    </source>
</reference>
<gene>
    <name evidence="2" type="ORF">HZH66_007930</name>
</gene>